<proteinExistence type="inferred from homology"/>
<dbReference type="SUPFAM" id="SSF52833">
    <property type="entry name" value="Thioredoxin-like"/>
    <property type="match status" value="1"/>
</dbReference>
<evidence type="ECO:0000313" key="4">
    <source>
        <dbReference type="Proteomes" id="UP000675881"/>
    </source>
</evidence>
<sequence length="329" mass="37372">MGETSFKIRKGNTNSFCKISGSSLRVVESDRLKISEILYIPALISNSSGQNGTKYKYPELGRLYEGLTVDALGCGIGFEYMEDEYCLRPFSPAELNIMDSSLGISIKMQDPNEDTEWNDILRQKGIIPKQSKEKEITEEDIVALVDKTAQSKINGKTIEEMNLDELDELEDEEEERVLEIYRRQRIAEMTERMNKSKYGDVREISANDYVQQVNEAGEGVYVVLHLYKAGIPLCALLNKYMNAMAAKFPAVKFLKREMKTQIVGPMEFRGMNCTEAEFEFILGRTGAISTTITKDPQTCFFIILQGAKLYTIQILEGKKKYCDHVEVYA</sequence>
<protein>
    <submittedName>
        <fullName evidence="3">Phosducin-like protein 3,Viral IAP-associated factor homolog</fullName>
    </submittedName>
</protein>
<accession>A0A7R8CMP5</accession>
<dbReference type="GO" id="GO:0006457">
    <property type="term" value="P:protein folding"/>
    <property type="evidence" value="ECO:0007669"/>
    <property type="project" value="TreeGrafter"/>
</dbReference>
<feature type="domain" description="Phosducin" evidence="2">
    <location>
        <begin position="125"/>
        <end position="255"/>
    </location>
</feature>
<dbReference type="PANTHER" id="PTHR45809:SF3">
    <property type="entry name" value="VIRAL IAP-ASSOCIATED FACTOR HOMOLOG"/>
    <property type="match status" value="1"/>
</dbReference>
<dbReference type="InterPro" id="IPR024253">
    <property type="entry name" value="Phosducin_thioredoxin-like_dom"/>
</dbReference>
<dbReference type="Proteomes" id="UP000675881">
    <property type="component" value="Chromosome 2"/>
</dbReference>
<dbReference type="AlphaFoldDB" id="A0A7R8CMP5"/>
<gene>
    <name evidence="3" type="ORF">LSAA_6154</name>
</gene>
<name>A0A7R8CMP5_LEPSM</name>
<evidence type="ECO:0000313" key="3">
    <source>
        <dbReference type="EMBL" id="CAF2868362.1"/>
    </source>
</evidence>
<keyword evidence="4" id="KW-1185">Reference proteome</keyword>
<dbReference type="OrthoDB" id="45518at2759"/>
<organism evidence="3 4">
    <name type="scientific">Lepeophtheirus salmonis</name>
    <name type="common">Salmon louse</name>
    <name type="synonym">Caligus salmonis</name>
    <dbReference type="NCBI Taxonomy" id="72036"/>
    <lineage>
        <taxon>Eukaryota</taxon>
        <taxon>Metazoa</taxon>
        <taxon>Ecdysozoa</taxon>
        <taxon>Arthropoda</taxon>
        <taxon>Crustacea</taxon>
        <taxon>Multicrustacea</taxon>
        <taxon>Hexanauplia</taxon>
        <taxon>Copepoda</taxon>
        <taxon>Siphonostomatoida</taxon>
        <taxon>Caligidae</taxon>
        <taxon>Lepeophtheirus</taxon>
    </lineage>
</organism>
<dbReference type="GO" id="GO:0005737">
    <property type="term" value="C:cytoplasm"/>
    <property type="evidence" value="ECO:0007669"/>
    <property type="project" value="TreeGrafter"/>
</dbReference>
<comment type="similarity">
    <text evidence="1">Belongs to the phosducin family.</text>
</comment>
<dbReference type="Pfam" id="PF02114">
    <property type="entry name" value="Phosducin"/>
    <property type="match status" value="1"/>
</dbReference>
<evidence type="ECO:0000256" key="1">
    <source>
        <dbReference type="ARBA" id="ARBA00009686"/>
    </source>
</evidence>
<dbReference type="InterPro" id="IPR051498">
    <property type="entry name" value="Phosducin-like_chap/apop_reg"/>
</dbReference>
<dbReference type="Gene3D" id="3.40.30.10">
    <property type="entry name" value="Glutaredoxin"/>
    <property type="match status" value="1"/>
</dbReference>
<reference evidence="3" key="1">
    <citation type="submission" date="2021-02" db="EMBL/GenBank/DDBJ databases">
        <authorList>
            <person name="Bekaert M."/>
        </authorList>
    </citation>
    <scope>NUCLEOTIDE SEQUENCE</scope>
    <source>
        <strain evidence="3">IoA-00</strain>
    </source>
</reference>
<evidence type="ECO:0000259" key="2">
    <source>
        <dbReference type="Pfam" id="PF02114"/>
    </source>
</evidence>
<dbReference type="InterPro" id="IPR036249">
    <property type="entry name" value="Thioredoxin-like_sf"/>
</dbReference>
<dbReference type="PANTHER" id="PTHR45809">
    <property type="entry name" value="VIRAL IAP-ASSOCIATED FACTOR HOMOLOG"/>
    <property type="match status" value="1"/>
</dbReference>
<dbReference type="EMBL" id="HG994581">
    <property type="protein sequence ID" value="CAF2868362.1"/>
    <property type="molecule type" value="Genomic_DNA"/>
</dbReference>